<feature type="region of interest" description="Disordered" evidence="1">
    <location>
        <begin position="1"/>
        <end position="36"/>
    </location>
</feature>
<dbReference type="AlphaFoldDB" id="A0A0R3TPS9"/>
<accession>A0A0R3TPS9</accession>
<reference evidence="2 3" key="2">
    <citation type="submission" date="2018-11" db="EMBL/GenBank/DDBJ databases">
        <authorList>
            <consortium name="Pathogen Informatics"/>
        </authorList>
    </citation>
    <scope>NUCLEOTIDE SEQUENCE [LARGE SCALE GENOMIC DNA]</scope>
</reference>
<protein>
    <submittedName>
        <fullName evidence="2 4">Uncharacterized protein</fullName>
    </submittedName>
</protein>
<reference evidence="4" key="1">
    <citation type="submission" date="2017-02" db="UniProtKB">
        <authorList>
            <consortium name="WormBaseParasite"/>
        </authorList>
    </citation>
    <scope>IDENTIFICATION</scope>
</reference>
<evidence type="ECO:0000256" key="1">
    <source>
        <dbReference type="SAM" id="MobiDB-lite"/>
    </source>
</evidence>
<feature type="region of interest" description="Disordered" evidence="1">
    <location>
        <begin position="48"/>
        <end position="72"/>
    </location>
</feature>
<evidence type="ECO:0000313" key="2">
    <source>
        <dbReference type="EMBL" id="VDO06011.1"/>
    </source>
</evidence>
<name>A0A0R3TPS9_RODNA</name>
<keyword evidence="3" id="KW-1185">Reference proteome</keyword>
<sequence>MPIKLRGRSKFKNSEDSNHNDVGNSVESAKTPQKSRSLRWRLFPFSRRSVDNSSPASQPGDISSCAFESAVC</sequence>
<feature type="compositionally biased region" description="Polar residues" evidence="1">
    <location>
        <begin position="51"/>
        <end position="61"/>
    </location>
</feature>
<dbReference type="Proteomes" id="UP000278807">
    <property type="component" value="Unassembled WGS sequence"/>
</dbReference>
<evidence type="ECO:0000313" key="4">
    <source>
        <dbReference type="WBParaSite" id="HNAJ_0000949701-mRNA-1"/>
    </source>
</evidence>
<dbReference type="EMBL" id="UZAE01012630">
    <property type="protein sequence ID" value="VDO06011.1"/>
    <property type="molecule type" value="Genomic_DNA"/>
</dbReference>
<evidence type="ECO:0000313" key="3">
    <source>
        <dbReference type="Proteomes" id="UP000278807"/>
    </source>
</evidence>
<gene>
    <name evidence="2" type="ORF">HNAJ_LOCUS9492</name>
</gene>
<feature type="compositionally biased region" description="Basic residues" evidence="1">
    <location>
        <begin position="1"/>
        <end position="11"/>
    </location>
</feature>
<feature type="compositionally biased region" description="Polar residues" evidence="1">
    <location>
        <begin position="20"/>
        <end position="35"/>
    </location>
</feature>
<proteinExistence type="predicted"/>
<organism evidence="4">
    <name type="scientific">Rodentolepis nana</name>
    <name type="common">Dwarf tapeworm</name>
    <name type="synonym">Hymenolepis nana</name>
    <dbReference type="NCBI Taxonomy" id="102285"/>
    <lineage>
        <taxon>Eukaryota</taxon>
        <taxon>Metazoa</taxon>
        <taxon>Spiralia</taxon>
        <taxon>Lophotrochozoa</taxon>
        <taxon>Platyhelminthes</taxon>
        <taxon>Cestoda</taxon>
        <taxon>Eucestoda</taxon>
        <taxon>Cyclophyllidea</taxon>
        <taxon>Hymenolepididae</taxon>
        <taxon>Rodentolepis</taxon>
    </lineage>
</organism>
<dbReference type="WBParaSite" id="HNAJ_0000949701-mRNA-1">
    <property type="protein sequence ID" value="HNAJ_0000949701-mRNA-1"/>
    <property type="gene ID" value="HNAJ_0000949701"/>
</dbReference>